<dbReference type="Pfam" id="PF04244">
    <property type="entry name" value="DPRP"/>
    <property type="match status" value="1"/>
</dbReference>
<dbReference type="KEGG" id="mmr:Mmar10_1000"/>
<keyword evidence="1" id="KW-0456">Lyase</keyword>
<dbReference type="GO" id="GO:0016829">
    <property type="term" value="F:lyase activity"/>
    <property type="evidence" value="ECO:0007669"/>
    <property type="project" value="UniProtKB-KW"/>
</dbReference>
<evidence type="ECO:0000313" key="1">
    <source>
        <dbReference type="EMBL" id="ABI65293.1"/>
    </source>
</evidence>
<dbReference type="InterPro" id="IPR014729">
    <property type="entry name" value="Rossmann-like_a/b/a_fold"/>
</dbReference>
<keyword evidence="2" id="KW-1185">Reference proteome</keyword>
<reference evidence="1 2" key="1">
    <citation type="submission" date="2006-08" db="EMBL/GenBank/DDBJ databases">
        <title>Complete sequence of Maricaulis maris MCS10.</title>
        <authorList>
            <consortium name="US DOE Joint Genome Institute"/>
            <person name="Copeland A."/>
            <person name="Lucas S."/>
            <person name="Lapidus A."/>
            <person name="Barry K."/>
            <person name="Detter J.C."/>
            <person name="Glavina del Rio T."/>
            <person name="Hammon N."/>
            <person name="Israni S."/>
            <person name="Dalin E."/>
            <person name="Tice H."/>
            <person name="Pitluck S."/>
            <person name="Saunders E."/>
            <person name="Brettin T."/>
            <person name="Bruce D."/>
            <person name="Han C."/>
            <person name="Tapia R."/>
            <person name="Gilna P."/>
            <person name="Schmutz J."/>
            <person name="Larimer F."/>
            <person name="Land M."/>
            <person name="Hauser L."/>
            <person name="Kyrpides N."/>
            <person name="Mikhailova N."/>
            <person name="Viollier P."/>
            <person name="Stephens C."/>
            <person name="Richardson P."/>
        </authorList>
    </citation>
    <scope>NUCLEOTIDE SEQUENCE [LARGE SCALE GENOMIC DNA]</scope>
    <source>
        <strain evidence="1 2">MCS10</strain>
    </source>
</reference>
<dbReference type="EMBL" id="CP000449">
    <property type="protein sequence ID" value="ABI65293.1"/>
    <property type="molecule type" value="Genomic_DNA"/>
</dbReference>
<dbReference type="InterPro" id="IPR036134">
    <property type="entry name" value="Crypto/Photolyase_FAD-like_sf"/>
</dbReference>
<organism evidence="1 2">
    <name type="scientific">Maricaulis maris (strain MCS10)</name>
    <name type="common">Caulobacter maris</name>
    <dbReference type="NCBI Taxonomy" id="394221"/>
    <lineage>
        <taxon>Bacteria</taxon>
        <taxon>Pseudomonadati</taxon>
        <taxon>Pseudomonadota</taxon>
        <taxon>Alphaproteobacteria</taxon>
        <taxon>Maricaulales</taxon>
        <taxon>Maricaulaceae</taxon>
        <taxon>Maricaulis</taxon>
    </lineage>
</organism>
<gene>
    <name evidence="1" type="ordered locus">Mmar10_1000</name>
</gene>
<sequence length="511" mass="58400">MKECVMTDLVLVLGDQLSPDLASLRQTAPGEADILMVEAISETGYVWHHRKKIALVLSAMRHFAAELEATGRRVVYHRLDQARPCTSFTDAVERALAEGAYKRIILTESGEWRLRKEFEGWRDRFDVPVVIVEDDRFICSHDRFHRWAEGRKQLRMEYFYREMRRETDLLMDGDKPAGGRWNYDADNRKPADADLFMPRPHAVEPDAVTQSVIALVASRFPDGFGDIEPFRFAVTRVGAEAALDHFIDTALADFGHYQDAMLAGEAFLYHSLLSAYINIGLLDPLAVCHRVEAAWRAGRAPLNAAEGFIRQIIGWREYVRGIYWREGPDYVRRNALKATRPLPEFYWTGETDMACLAATIDQTRREAYAHHIQRLMVTGTFAMIAGIDPHAVHEWYLAVYIDAFEWVEAPNVIGMSQFADGGLLASKPYAASGAYIDRMSDYCSGCRFNVKDKTGPDSCPFNSLYWDFLDRNADTLRGNPRLGPVYRNWDRMSDDKRQAYRDRARDVLDTL</sequence>
<protein>
    <submittedName>
        <fullName evidence="1">Deoxyribodipyrimidine photolyase-related protein</fullName>
    </submittedName>
</protein>
<dbReference type="HOGENOM" id="CLU_031632_1_0_5"/>
<dbReference type="OrthoDB" id="5288100at2"/>
<dbReference type="Gene3D" id="3.40.50.620">
    <property type="entry name" value="HUPs"/>
    <property type="match status" value="1"/>
</dbReference>
<dbReference type="PANTHER" id="PTHR38657:SF1">
    <property type="entry name" value="SLR1343 PROTEIN"/>
    <property type="match status" value="1"/>
</dbReference>
<dbReference type="InterPro" id="IPR007357">
    <property type="entry name" value="PhrB-like"/>
</dbReference>
<dbReference type="Gene3D" id="1.10.10.1710">
    <property type="entry name" value="Deoxyribodipyrimidine photolyase-related"/>
    <property type="match status" value="1"/>
</dbReference>
<name>Q0AQZ4_MARMM</name>
<dbReference type="Gene3D" id="1.10.579.10">
    <property type="entry name" value="DNA Cyclobutane Dipyrimidine Photolyase, subunit A, domain 3"/>
    <property type="match status" value="1"/>
</dbReference>
<proteinExistence type="predicted"/>
<evidence type="ECO:0000313" key="2">
    <source>
        <dbReference type="Proteomes" id="UP000001964"/>
    </source>
</evidence>
<dbReference type="STRING" id="394221.Mmar10_1000"/>
<dbReference type="Proteomes" id="UP000001964">
    <property type="component" value="Chromosome"/>
</dbReference>
<accession>Q0AQZ4</accession>
<dbReference type="AlphaFoldDB" id="Q0AQZ4"/>
<dbReference type="PANTHER" id="PTHR38657">
    <property type="entry name" value="SLR1343 PROTEIN"/>
    <property type="match status" value="1"/>
</dbReference>
<dbReference type="eggNOG" id="COG3046">
    <property type="taxonomic scope" value="Bacteria"/>
</dbReference>
<dbReference type="Gene3D" id="1.25.40.80">
    <property type="match status" value="1"/>
</dbReference>
<dbReference type="InterPro" id="IPR052551">
    <property type="entry name" value="UV-DNA_repair_photolyase"/>
</dbReference>
<dbReference type="SUPFAM" id="SSF48173">
    <property type="entry name" value="Cryptochrome/photolyase FAD-binding domain"/>
    <property type="match status" value="1"/>
</dbReference>